<dbReference type="PANTHER" id="PTHR42085">
    <property type="entry name" value="F-BOX DOMAIN-CONTAINING PROTEIN"/>
    <property type="match status" value="1"/>
</dbReference>
<gene>
    <name evidence="3" type="ORF">N7458_008048</name>
</gene>
<dbReference type="AlphaFoldDB" id="A0AAD6G1P4"/>
<feature type="domain" description="2EXR" evidence="2">
    <location>
        <begin position="14"/>
        <end position="93"/>
    </location>
</feature>
<accession>A0AAD6G1P4</accession>
<dbReference type="EMBL" id="JAPVEA010000007">
    <property type="protein sequence ID" value="KAJ5444176.1"/>
    <property type="molecule type" value="Genomic_DNA"/>
</dbReference>
<keyword evidence="1" id="KW-0812">Transmembrane</keyword>
<dbReference type="PANTHER" id="PTHR42085:SF8">
    <property type="entry name" value="F-BOX DOMAIN-CONTAINING PROTEIN"/>
    <property type="match status" value="1"/>
</dbReference>
<evidence type="ECO:0000313" key="3">
    <source>
        <dbReference type="EMBL" id="KAJ5444176.1"/>
    </source>
</evidence>
<comment type="caution">
    <text evidence="3">The sequence shown here is derived from an EMBL/GenBank/DDBJ whole genome shotgun (WGS) entry which is preliminary data.</text>
</comment>
<sequence>MANSVQNSQASIFPFLLLPAELRLMIYMYALFTPHGIWMDDHRRDIVGILRQQNHSPPTSDILASRSFYGIVSPALLLVCKQIYHEAKHFLGHNQWRLNRWSTDPIANISESVRNKVISVFLGTSHYGYVSPVRDRINGTSWLSLVQYLPNIQHLTIAMMEDDKGLSGNHSPEVEVYHMGHLAHYRELFQRCSIKSISLEYMKTYPSNMYPWVYLWSWVTTMAAYVLPQTRNNQKILEQWQLLDEVDECLVSPSLDWRGLARYRNYAPLLGSSTESISRYRLLSRRLQAAWEEFGFRVSARDPSPFERGTVIVFERISTGGCSPWVSAVGIVS</sequence>
<keyword evidence="1" id="KW-0472">Membrane</keyword>
<dbReference type="Proteomes" id="UP001213681">
    <property type="component" value="Unassembled WGS sequence"/>
</dbReference>
<keyword evidence="4" id="KW-1185">Reference proteome</keyword>
<organism evidence="3 4">
    <name type="scientific">Penicillium daleae</name>
    <dbReference type="NCBI Taxonomy" id="63821"/>
    <lineage>
        <taxon>Eukaryota</taxon>
        <taxon>Fungi</taxon>
        <taxon>Dikarya</taxon>
        <taxon>Ascomycota</taxon>
        <taxon>Pezizomycotina</taxon>
        <taxon>Eurotiomycetes</taxon>
        <taxon>Eurotiomycetidae</taxon>
        <taxon>Eurotiales</taxon>
        <taxon>Aspergillaceae</taxon>
        <taxon>Penicillium</taxon>
    </lineage>
</organism>
<proteinExistence type="predicted"/>
<protein>
    <recommendedName>
        <fullName evidence="2">2EXR domain-containing protein</fullName>
    </recommendedName>
</protein>
<reference evidence="3" key="2">
    <citation type="journal article" date="2023" name="IMA Fungus">
        <title>Comparative genomic study of the Penicillium genus elucidates a diverse pangenome and 15 lateral gene transfer events.</title>
        <authorList>
            <person name="Petersen C."/>
            <person name="Sorensen T."/>
            <person name="Nielsen M.R."/>
            <person name="Sondergaard T.E."/>
            <person name="Sorensen J.L."/>
            <person name="Fitzpatrick D.A."/>
            <person name="Frisvad J.C."/>
            <person name="Nielsen K.L."/>
        </authorList>
    </citation>
    <scope>NUCLEOTIDE SEQUENCE</scope>
    <source>
        <strain evidence="3">IBT 16125</strain>
    </source>
</reference>
<dbReference type="Pfam" id="PF20150">
    <property type="entry name" value="2EXR"/>
    <property type="match status" value="1"/>
</dbReference>
<evidence type="ECO:0000259" key="2">
    <source>
        <dbReference type="Pfam" id="PF20150"/>
    </source>
</evidence>
<name>A0AAD6G1P4_9EURO</name>
<dbReference type="GeneID" id="81601673"/>
<evidence type="ECO:0000256" key="1">
    <source>
        <dbReference type="SAM" id="Phobius"/>
    </source>
</evidence>
<dbReference type="RefSeq" id="XP_056764256.1">
    <property type="nucleotide sequence ID" value="XM_056911430.1"/>
</dbReference>
<dbReference type="InterPro" id="IPR045518">
    <property type="entry name" value="2EXR"/>
</dbReference>
<feature type="transmembrane region" description="Helical" evidence="1">
    <location>
        <begin position="12"/>
        <end position="32"/>
    </location>
</feature>
<evidence type="ECO:0000313" key="4">
    <source>
        <dbReference type="Proteomes" id="UP001213681"/>
    </source>
</evidence>
<reference evidence="3" key="1">
    <citation type="submission" date="2022-12" db="EMBL/GenBank/DDBJ databases">
        <authorList>
            <person name="Petersen C."/>
        </authorList>
    </citation>
    <scope>NUCLEOTIDE SEQUENCE</scope>
    <source>
        <strain evidence="3">IBT 16125</strain>
    </source>
</reference>
<keyword evidence="1" id="KW-1133">Transmembrane helix</keyword>
<dbReference type="InterPro" id="IPR038883">
    <property type="entry name" value="AN11006-like"/>
</dbReference>